<accession>A0A1M5UBQ3</accession>
<dbReference type="AlphaFoldDB" id="A0A1M5UBQ3"/>
<dbReference type="Proteomes" id="UP000184109">
    <property type="component" value="Unassembled WGS sequence"/>
</dbReference>
<proteinExistence type="predicted"/>
<organism evidence="1 2">
    <name type="scientific">Wenyingzhuangia marina</name>
    <dbReference type="NCBI Taxonomy" id="1195760"/>
    <lineage>
        <taxon>Bacteria</taxon>
        <taxon>Pseudomonadati</taxon>
        <taxon>Bacteroidota</taxon>
        <taxon>Flavobacteriia</taxon>
        <taxon>Flavobacteriales</taxon>
        <taxon>Flavobacteriaceae</taxon>
        <taxon>Wenyingzhuangia</taxon>
    </lineage>
</organism>
<evidence type="ECO:0000313" key="2">
    <source>
        <dbReference type="Proteomes" id="UP000184109"/>
    </source>
</evidence>
<sequence>MKLNNTKKNDIVFSTKDKTKNINDEKKSIFNINFNEQNFKQTLKIVICRNSIV</sequence>
<evidence type="ECO:0000313" key="1">
    <source>
        <dbReference type="EMBL" id="SHH60348.1"/>
    </source>
</evidence>
<gene>
    <name evidence="1" type="ORF">SAMN05444281_1150</name>
</gene>
<keyword evidence="2" id="KW-1185">Reference proteome</keyword>
<reference evidence="2" key="1">
    <citation type="submission" date="2016-11" db="EMBL/GenBank/DDBJ databases">
        <authorList>
            <person name="Varghese N."/>
            <person name="Submissions S."/>
        </authorList>
    </citation>
    <scope>NUCLEOTIDE SEQUENCE [LARGE SCALE GENOMIC DNA]</scope>
    <source>
        <strain evidence="2">DSM 100572</strain>
    </source>
</reference>
<dbReference type="STRING" id="1195760.SAMN05444281_1150"/>
<dbReference type="EMBL" id="FQXQ01000002">
    <property type="protein sequence ID" value="SHH60348.1"/>
    <property type="molecule type" value="Genomic_DNA"/>
</dbReference>
<protein>
    <submittedName>
        <fullName evidence="1">Uncharacterized protein</fullName>
    </submittedName>
</protein>
<name>A0A1M5UBQ3_9FLAO</name>